<comment type="caution">
    <text evidence="4">The sequence shown here is derived from an EMBL/GenBank/DDBJ whole genome shotgun (WGS) entry which is preliminary data.</text>
</comment>
<organism evidence="4 5">
    <name type="scientific">Neotamlana sedimentorum</name>
    <dbReference type="NCBI Taxonomy" id="1435349"/>
    <lineage>
        <taxon>Bacteria</taxon>
        <taxon>Pseudomonadati</taxon>
        <taxon>Bacteroidota</taxon>
        <taxon>Flavobacteriia</taxon>
        <taxon>Flavobacteriales</taxon>
        <taxon>Flavobacteriaceae</taxon>
        <taxon>Neotamlana</taxon>
    </lineage>
</organism>
<keyword evidence="5" id="KW-1185">Reference proteome</keyword>
<protein>
    <recommendedName>
        <fullName evidence="6">Periplasmic heavy metal sensor</fullName>
    </recommendedName>
</protein>
<dbReference type="PATRIC" id="fig|1435349.4.peg.906"/>
<dbReference type="OrthoDB" id="1202605at2"/>
<evidence type="ECO:0008006" key="6">
    <source>
        <dbReference type="Google" id="ProtNLM"/>
    </source>
</evidence>
<dbReference type="Gene3D" id="1.20.120.1490">
    <property type="match status" value="1"/>
</dbReference>
<keyword evidence="3" id="KW-0812">Transmembrane</keyword>
<evidence type="ECO:0000313" key="4">
    <source>
        <dbReference type="EMBL" id="KJD33236.1"/>
    </source>
</evidence>
<feature type="compositionally biased region" description="Pro residues" evidence="2">
    <location>
        <begin position="151"/>
        <end position="168"/>
    </location>
</feature>
<keyword evidence="3" id="KW-1133">Transmembrane helix</keyword>
<reference evidence="4 5" key="1">
    <citation type="submission" date="2014-11" db="EMBL/GenBank/DDBJ databases">
        <title>Tamlana sedimentorum sp. nov., isolated from shallow sand sediments of the Sea of Japan.</title>
        <authorList>
            <person name="Romanenko L.A."/>
        </authorList>
    </citation>
    <scope>NUCLEOTIDE SEQUENCE [LARGE SCALE GENOMIC DNA]</scope>
    <source>
        <strain evidence="4 5">JCM 19808</strain>
    </source>
</reference>
<gene>
    <name evidence="4" type="ORF">PW52_14410</name>
</gene>
<evidence type="ECO:0000313" key="5">
    <source>
        <dbReference type="Proteomes" id="UP000032578"/>
    </source>
</evidence>
<feature type="coiled-coil region" evidence="1">
    <location>
        <begin position="44"/>
        <end position="71"/>
    </location>
</feature>
<name>A0A0D7W2C9_9FLAO</name>
<evidence type="ECO:0000256" key="2">
    <source>
        <dbReference type="SAM" id="MobiDB-lite"/>
    </source>
</evidence>
<proteinExistence type="predicted"/>
<keyword evidence="3" id="KW-0472">Membrane</keyword>
<dbReference type="STRING" id="1435349.PW52_14410"/>
<dbReference type="Proteomes" id="UP000032578">
    <property type="component" value="Unassembled WGS sequence"/>
</dbReference>
<evidence type="ECO:0000256" key="1">
    <source>
        <dbReference type="SAM" id="Coils"/>
    </source>
</evidence>
<evidence type="ECO:0000256" key="3">
    <source>
        <dbReference type="SAM" id="Phobius"/>
    </source>
</evidence>
<keyword evidence="1" id="KW-0175">Coiled coil</keyword>
<feature type="transmembrane region" description="Helical" evidence="3">
    <location>
        <begin position="6"/>
        <end position="26"/>
    </location>
</feature>
<dbReference type="RefSeq" id="WP_044633682.1">
    <property type="nucleotide sequence ID" value="NZ_JTDW01000014.1"/>
</dbReference>
<sequence>MKNNSILYVLLVFLIIVNGFFIYNYVNSDKLPKFVEPKSHQKFIEEALDFNEEQKQQMAALEASHRKELKKLGDDVKFLKDQLFSKISGETLTAKEIDSLTDLIGKKEAVSNKKILQYFKNIEALCNTEEQREIFKTIIKDAIGKPERRGMPPPGHHPPPPNRAPAHH</sequence>
<dbReference type="EMBL" id="JTDW01000014">
    <property type="protein sequence ID" value="KJD33236.1"/>
    <property type="molecule type" value="Genomic_DNA"/>
</dbReference>
<accession>A0A0D7W2C9</accession>
<feature type="region of interest" description="Disordered" evidence="2">
    <location>
        <begin position="144"/>
        <end position="168"/>
    </location>
</feature>
<dbReference type="AlphaFoldDB" id="A0A0D7W2C9"/>